<accession>A0A7S1IFN6</accession>
<sequence length="100" mass="10396">MLSHVRRTGVLGTHGVGGEKRSEGYRRGQKLTMKATSEATAITTNSSSGQTTLHPGSGTALPILATRSVRAARYRGMGTAMATTVPAASTRKVNGDRPNA</sequence>
<gene>
    <name evidence="2" type="ORF">EGYM00392_LOCUS22275</name>
</gene>
<dbReference type="AlphaFoldDB" id="A0A7S1IFN6"/>
<feature type="compositionally biased region" description="Polar residues" evidence="1">
    <location>
        <begin position="34"/>
        <end position="54"/>
    </location>
</feature>
<protein>
    <submittedName>
        <fullName evidence="2">Uncharacterized protein</fullName>
    </submittedName>
</protein>
<organism evidence="2">
    <name type="scientific">Eutreptiella gymnastica</name>
    <dbReference type="NCBI Taxonomy" id="73025"/>
    <lineage>
        <taxon>Eukaryota</taxon>
        <taxon>Discoba</taxon>
        <taxon>Euglenozoa</taxon>
        <taxon>Euglenida</taxon>
        <taxon>Spirocuta</taxon>
        <taxon>Euglenophyceae</taxon>
        <taxon>Eutreptiales</taxon>
        <taxon>Eutreptiaceae</taxon>
        <taxon>Eutreptiella</taxon>
    </lineage>
</organism>
<reference evidence="2" key="1">
    <citation type="submission" date="2021-01" db="EMBL/GenBank/DDBJ databases">
        <authorList>
            <person name="Corre E."/>
            <person name="Pelletier E."/>
            <person name="Niang G."/>
            <person name="Scheremetjew M."/>
            <person name="Finn R."/>
            <person name="Kale V."/>
            <person name="Holt S."/>
            <person name="Cochrane G."/>
            <person name="Meng A."/>
            <person name="Brown T."/>
            <person name="Cohen L."/>
        </authorList>
    </citation>
    <scope>NUCLEOTIDE SEQUENCE</scope>
    <source>
        <strain evidence="2">NIES-381</strain>
    </source>
</reference>
<dbReference type="EMBL" id="HBGA01060191">
    <property type="protein sequence ID" value="CAD9011175.1"/>
    <property type="molecule type" value="Transcribed_RNA"/>
</dbReference>
<evidence type="ECO:0000313" key="2">
    <source>
        <dbReference type="EMBL" id="CAD9011175.1"/>
    </source>
</evidence>
<evidence type="ECO:0000256" key="1">
    <source>
        <dbReference type="SAM" id="MobiDB-lite"/>
    </source>
</evidence>
<feature type="region of interest" description="Disordered" evidence="1">
    <location>
        <begin position="1"/>
        <end position="59"/>
    </location>
</feature>
<feature type="compositionally biased region" description="Basic and acidic residues" evidence="1">
    <location>
        <begin position="17"/>
        <end position="26"/>
    </location>
</feature>
<proteinExistence type="predicted"/>
<name>A0A7S1IFN6_9EUGL</name>